<accession>A0ABP4TMB7</accession>
<comment type="caution">
    <text evidence="2">The sequence shown here is derived from an EMBL/GenBank/DDBJ whole genome shotgun (WGS) entry which is preliminary data.</text>
</comment>
<keyword evidence="1" id="KW-0812">Transmembrane</keyword>
<feature type="transmembrane region" description="Helical" evidence="1">
    <location>
        <begin position="7"/>
        <end position="28"/>
    </location>
</feature>
<gene>
    <name evidence="2" type="ORF">GCM10009808_04120</name>
</gene>
<keyword evidence="3" id="KW-1185">Reference proteome</keyword>
<feature type="transmembrane region" description="Helical" evidence="1">
    <location>
        <begin position="65"/>
        <end position="83"/>
    </location>
</feature>
<sequence>MARVSRAFLIRIAAWIVAALVGLLYGAAGTIGHAYFWGAVPVGLLLAMVSVAAIVLAVRVLTHDRWAALATGLGAMLATLVLSGEGPGGSVVVEASTLGLVWTAWVPLVTVLVVAWPTRVVRRPAVESAN</sequence>
<reference evidence="3" key="1">
    <citation type="journal article" date="2019" name="Int. J. Syst. Evol. Microbiol.">
        <title>The Global Catalogue of Microorganisms (GCM) 10K type strain sequencing project: providing services to taxonomists for standard genome sequencing and annotation.</title>
        <authorList>
            <consortium name="The Broad Institute Genomics Platform"/>
            <consortium name="The Broad Institute Genome Sequencing Center for Infectious Disease"/>
            <person name="Wu L."/>
            <person name="Ma J."/>
        </authorList>
    </citation>
    <scope>NUCLEOTIDE SEQUENCE [LARGE SCALE GENOMIC DNA]</scope>
    <source>
        <strain evidence="3">JCM 15577</strain>
    </source>
</reference>
<keyword evidence="1" id="KW-0472">Membrane</keyword>
<feature type="transmembrane region" description="Helical" evidence="1">
    <location>
        <begin position="34"/>
        <end position="58"/>
    </location>
</feature>
<organism evidence="2 3">
    <name type="scientific">Microbacterium sediminicola</name>
    <dbReference type="NCBI Taxonomy" id="415210"/>
    <lineage>
        <taxon>Bacteria</taxon>
        <taxon>Bacillati</taxon>
        <taxon>Actinomycetota</taxon>
        <taxon>Actinomycetes</taxon>
        <taxon>Micrococcales</taxon>
        <taxon>Microbacteriaceae</taxon>
        <taxon>Microbacterium</taxon>
    </lineage>
</organism>
<keyword evidence="1" id="KW-1133">Transmembrane helix</keyword>
<name>A0ABP4TMB7_9MICO</name>
<evidence type="ECO:0000313" key="2">
    <source>
        <dbReference type="EMBL" id="GAA1690351.1"/>
    </source>
</evidence>
<evidence type="ECO:0000313" key="3">
    <source>
        <dbReference type="Proteomes" id="UP001501690"/>
    </source>
</evidence>
<evidence type="ECO:0000256" key="1">
    <source>
        <dbReference type="SAM" id="Phobius"/>
    </source>
</evidence>
<evidence type="ECO:0008006" key="4">
    <source>
        <dbReference type="Google" id="ProtNLM"/>
    </source>
</evidence>
<dbReference type="Proteomes" id="UP001501690">
    <property type="component" value="Unassembled WGS sequence"/>
</dbReference>
<proteinExistence type="predicted"/>
<protein>
    <recommendedName>
        <fullName evidence="4">Histidinol dehydrogenase</fullName>
    </recommendedName>
</protein>
<dbReference type="EMBL" id="BAAAPL010000001">
    <property type="protein sequence ID" value="GAA1690351.1"/>
    <property type="molecule type" value="Genomic_DNA"/>
</dbReference>
<feature type="transmembrane region" description="Helical" evidence="1">
    <location>
        <begin position="95"/>
        <end position="116"/>
    </location>
</feature>